<comment type="caution">
    <text evidence="2">The sequence shown here is derived from an EMBL/GenBank/DDBJ whole genome shotgun (WGS) entry which is preliminary data.</text>
</comment>
<dbReference type="VEuPathDB" id="FungiDB:RhiirFUN_015200"/>
<protein>
    <recommendedName>
        <fullName evidence="1">RNase H type-1 domain-containing protein</fullName>
    </recommendedName>
</protein>
<organism evidence="2 3">
    <name type="scientific">Rhizophagus irregularis</name>
    <dbReference type="NCBI Taxonomy" id="588596"/>
    <lineage>
        <taxon>Eukaryota</taxon>
        <taxon>Fungi</taxon>
        <taxon>Fungi incertae sedis</taxon>
        <taxon>Mucoromycota</taxon>
        <taxon>Glomeromycotina</taxon>
        <taxon>Glomeromycetes</taxon>
        <taxon>Glomerales</taxon>
        <taxon>Glomeraceae</taxon>
        <taxon>Rhizophagus</taxon>
    </lineage>
</organism>
<proteinExistence type="predicted"/>
<gene>
    <name evidence="2" type="ORF">CHRIB12_LOCUS5776</name>
</gene>
<feature type="domain" description="RNase H type-1" evidence="1">
    <location>
        <begin position="53"/>
        <end position="195"/>
    </location>
</feature>
<dbReference type="AlphaFoldDB" id="A0A915YZ49"/>
<dbReference type="Pfam" id="PF00075">
    <property type="entry name" value="RNase_H"/>
    <property type="match status" value="1"/>
</dbReference>
<dbReference type="EMBL" id="CAGKOT010000009">
    <property type="protein sequence ID" value="CAB5354021.1"/>
    <property type="molecule type" value="Genomic_DNA"/>
</dbReference>
<dbReference type="GO" id="GO:0004523">
    <property type="term" value="F:RNA-DNA hybrid ribonuclease activity"/>
    <property type="evidence" value="ECO:0007669"/>
    <property type="project" value="InterPro"/>
</dbReference>
<name>A0A915YZ49_9GLOM</name>
<evidence type="ECO:0000259" key="1">
    <source>
        <dbReference type="PROSITE" id="PS50879"/>
    </source>
</evidence>
<evidence type="ECO:0000313" key="2">
    <source>
        <dbReference type="EMBL" id="CAB5354021.1"/>
    </source>
</evidence>
<accession>A0A915YZ49</accession>
<dbReference type="PROSITE" id="PS50879">
    <property type="entry name" value="RNASE_H_1"/>
    <property type="match status" value="1"/>
</dbReference>
<evidence type="ECO:0000313" key="3">
    <source>
        <dbReference type="Proteomes" id="UP000684084"/>
    </source>
</evidence>
<sequence length="360" mass="42255">MAIYEALAQAECKYYRKTSINKCIIKKVNGLFKYIHPSDYRNVLIEIANSLTQETDIEIYTDGSIKNVTTSEILMGYAFVINAPIKKSFNCEIVDNLSSNKTELMAVILSLMICPKAANVEIYSDSQWVVNTFNDLNFLTIKDIERLKVNYKVLWLCLFKIIRIYSLKVKIIKVKAHGDCDYNKEADKLARSGAEKNVLIIEDKFLLHNGTICWRDMLIERNPILTIKGIKDVQFIEEFLMLRCNKVYKQSDLLRLIDWKISLKLNNINQYDTLFEDHYLQSFKIKICCNELPTCANLKKCKPDLYDKDWKCNFCKIEEETFEHFWKCSKIQNIMQDIIKQLKIFLVKIIQEYSRDDIDT</sequence>
<dbReference type="InterPro" id="IPR002156">
    <property type="entry name" value="RNaseH_domain"/>
</dbReference>
<reference evidence="2" key="1">
    <citation type="submission" date="2020-05" db="EMBL/GenBank/DDBJ databases">
        <authorList>
            <person name="Rincon C."/>
            <person name="Sanders R I."/>
            <person name="Robbins C."/>
            <person name="Chaturvedi A."/>
        </authorList>
    </citation>
    <scope>NUCLEOTIDE SEQUENCE</scope>
    <source>
        <strain evidence="2">CHB12</strain>
    </source>
</reference>
<dbReference type="Proteomes" id="UP000684084">
    <property type="component" value="Unassembled WGS sequence"/>
</dbReference>
<dbReference type="GO" id="GO:0003676">
    <property type="term" value="F:nucleic acid binding"/>
    <property type="evidence" value="ECO:0007669"/>
    <property type="project" value="InterPro"/>
</dbReference>
<dbReference type="OrthoDB" id="2348121at2759"/>